<feature type="compositionally biased region" description="Polar residues" evidence="5">
    <location>
        <begin position="34"/>
        <end position="48"/>
    </location>
</feature>
<keyword evidence="3 4" id="KW-0418">Kinase</keyword>
<evidence type="ECO:0000256" key="5">
    <source>
        <dbReference type="SAM" id="MobiDB-lite"/>
    </source>
</evidence>
<evidence type="ECO:0000313" key="6">
    <source>
        <dbReference type="EMBL" id="ORX61080.1"/>
    </source>
</evidence>
<feature type="compositionally biased region" description="Polar residues" evidence="5">
    <location>
        <begin position="65"/>
        <end position="77"/>
    </location>
</feature>
<accession>A0A1Y1VP99</accession>
<comment type="caution">
    <text evidence="6">The sequence shown here is derived from an EMBL/GenBank/DDBJ whole genome shotgun (WGS) entry which is preliminary data.</text>
</comment>
<dbReference type="InterPro" id="IPR038286">
    <property type="entry name" value="IPK_sf"/>
</dbReference>
<dbReference type="GO" id="GO:0008440">
    <property type="term" value="F:inositol-1,4,5-trisphosphate 3-kinase activity"/>
    <property type="evidence" value="ECO:0007669"/>
    <property type="project" value="TreeGrafter"/>
</dbReference>
<proteinExistence type="inferred from homology"/>
<dbReference type="InterPro" id="IPR005522">
    <property type="entry name" value="IPK"/>
</dbReference>
<dbReference type="GO" id="GO:0005634">
    <property type="term" value="C:nucleus"/>
    <property type="evidence" value="ECO:0007669"/>
    <property type="project" value="TreeGrafter"/>
</dbReference>
<protein>
    <recommendedName>
        <fullName evidence="4">Kinase</fullName>
        <ecNumber evidence="4">2.7.-.-</ecNumber>
    </recommendedName>
</protein>
<dbReference type="STRING" id="1754191.A0A1Y1VP99"/>
<dbReference type="Proteomes" id="UP000193719">
    <property type="component" value="Unassembled WGS sequence"/>
</dbReference>
<feature type="region of interest" description="Disordered" evidence="5">
    <location>
        <begin position="24"/>
        <end position="77"/>
    </location>
</feature>
<dbReference type="Gene3D" id="3.30.470.160">
    <property type="entry name" value="Inositol polyphosphate kinase"/>
    <property type="match status" value="1"/>
</dbReference>
<evidence type="ECO:0000256" key="1">
    <source>
        <dbReference type="ARBA" id="ARBA00007374"/>
    </source>
</evidence>
<evidence type="ECO:0000256" key="3">
    <source>
        <dbReference type="ARBA" id="ARBA00022777"/>
    </source>
</evidence>
<dbReference type="EMBL" id="MCFH01000001">
    <property type="protein sequence ID" value="ORX61080.1"/>
    <property type="molecule type" value="Genomic_DNA"/>
</dbReference>
<reference evidence="6 7" key="2">
    <citation type="submission" date="2016-08" db="EMBL/GenBank/DDBJ databases">
        <title>Pervasive Adenine N6-methylation of Active Genes in Fungi.</title>
        <authorList>
            <consortium name="DOE Joint Genome Institute"/>
            <person name="Mondo S.J."/>
            <person name="Dannebaum R.O."/>
            <person name="Kuo R.C."/>
            <person name="Labutti K."/>
            <person name="Haridas S."/>
            <person name="Kuo A."/>
            <person name="Salamov A."/>
            <person name="Ahrendt S.R."/>
            <person name="Lipzen A."/>
            <person name="Sullivan W."/>
            <person name="Andreopoulos W.B."/>
            <person name="Clum A."/>
            <person name="Lindquist E."/>
            <person name="Daum C."/>
            <person name="Ramamoorthy G.K."/>
            <person name="Gryganskyi A."/>
            <person name="Culley D."/>
            <person name="Magnuson J.K."/>
            <person name="James T.Y."/>
            <person name="O'Malley M.A."/>
            <person name="Stajich J.E."/>
            <person name="Spatafora J.W."/>
            <person name="Visel A."/>
            <person name="Grigoriev I.V."/>
        </authorList>
    </citation>
    <scope>NUCLEOTIDE SEQUENCE [LARGE SCALE GENOMIC DNA]</scope>
    <source>
        <strain evidence="7">finn</strain>
    </source>
</reference>
<organism evidence="6 7">
    <name type="scientific">Piromyces finnis</name>
    <dbReference type="NCBI Taxonomy" id="1754191"/>
    <lineage>
        <taxon>Eukaryota</taxon>
        <taxon>Fungi</taxon>
        <taxon>Fungi incertae sedis</taxon>
        <taxon>Chytridiomycota</taxon>
        <taxon>Chytridiomycota incertae sedis</taxon>
        <taxon>Neocallimastigomycetes</taxon>
        <taxon>Neocallimastigales</taxon>
        <taxon>Neocallimastigaceae</taxon>
        <taxon>Piromyces</taxon>
    </lineage>
</organism>
<dbReference type="GO" id="GO:0032958">
    <property type="term" value="P:inositol phosphate biosynthetic process"/>
    <property type="evidence" value="ECO:0007669"/>
    <property type="project" value="InterPro"/>
</dbReference>
<dbReference type="GO" id="GO:0046854">
    <property type="term" value="P:phosphatidylinositol phosphate biosynthetic process"/>
    <property type="evidence" value="ECO:0007669"/>
    <property type="project" value="TreeGrafter"/>
</dbReference>
<dbReference type="EC" id="2.7.-.-" evidence="4"/>
<dbReference type="Pfam" id="PF03770">
    <property type="entry name" value="IPK"/>
    <property type="match status" value="1"/>
</dbReference>
<dbReference type="OrthoDB" id="2573163at2759"/>
<evidence type="ECO:0000256" key="4">
    <source>
        <dbReference type="RuleBase" id="RU363090"/>
    </source>
</evidence>
<dbReference type="GO" id="GO:0000824">
    <property type="term" value="F:inositol-1,4,5,6-tetrakisphosphate 3-kinase activity"/>
    <property type="evidence" value="ECO:0007669"/>
    <property type="project" value="TreeGrafter"/>
</dbReference>
<dbReference type="AlphaFoldDB" id="A0A1Y1VP99"/>
<dbReference type="SUPFAM" id="SSF56104">
    <property type="entry name" value="SAICAR synthase-like"/>
    <property type="match status" value="1"/>
</dbReference>
<keyword evidence="7" id="KW-1185">Reference proteome</keyword>
<gene>
    <name evidence="6" type="ORF">BCR36DRAFT_579142</name>
</gene>
<sequence length="560" mass="64482">MISQKHLYLKPCFEKDNVTLDYSGSHMPSPPLSEVSNEFCDSSGNNKVSTKENNSNKNFSNRSSPTMEDINNSSNTMGNNIFYKKQKKMKSINNENTLKYLIDSKTTNSAKKDIKYHPKIINSADSELSIQPKFPLKLYSHQVGGHTPFFWISDKALCKPMNNNERDFYEVINKYHPDLNKFLPKYYGVVILKINSNNNKIISATNIPSLSNDTSKNKYNENVNNDNLPVIDTKHLTYQNSDQGISRPIIPSFEEKLIDTIDTKNNIKNTNGQYRTSDPLDNSYLQCQRAKWDELSQDNNELKKFIVIEDLTRGFKKPCVLDLKMGTRQHGVFATKKKQLSQERKCELTTSKSIGVRMCGMQVYKSATDTTIFRNKYQGRSVSKENFNREILSFFDNGEKLLLHYIPGIIDQLKELYYIIKKLKTFRLYSSSLLLYYDGSWGTKDDTDKQNNKKVKVKLIDFAHSTNISHLLRRDEILLKSNDALNEKKNGSYLIQFKSFKENDINMGNDQSSKNSNINSINEYVSVSYPPTHPNEPDNGYLFGLKNLINVFETIYSEKS</sequence>
<feature type="compositionally biased region" description="Low complexity" evidence="5">
    <location>
        <begin position="51"/>
        <end position="64"/>
    </location>
</feature>
<dbReference type="PANTHER" id="PTHR12400:SF21">
    <property type="entry name" value="KINASE"/>
    <property type="match status" value="1"/>
</dbReference>
<evidence type="ECO:0000313" key="7">
    <source>
        <dbReference type="Proteomes" id="UP000193719"/>
    </source>
</evidence>
<reference evidence="6 7" key="1">
    <citation type="submission" date="2016-08" db="EMBL/GenBank/DDBJ databases">
        <title>Genomes of anaerobic fungi encode conserved fungal cellulosomes for biomass hydrolysis.</title>
        <authorList>
            <consortium name="DOE Joint Genome Institute"/>
            <person name="Haitjema C.H."/>
            <person name="Gilmore S.P."/>
            <person name="Henske J.K."/>
            <person name="Solomon K.V."/>
            <person name="De Groot R."/>
            <person name="Kuo A."/>
            <person name="Mondo S.J."/>
            <person name="Salamov A.A."/>
            <person name="Labutti K."/>
            <person name="Zhao Z."/>
            <person name="Chiniquy J."/>
            <person name="Barry K."/>
            <person name="Brewer H.M."/>
            <person name="Purvine S.O."/>
            <person name="Wright A.T."/>
            <person name="Boxma B."/>
            <person name="Van Alen T."/>
            <person name="Hackstein J.H."/>
            <person name="Baker S.E."/>
            <person name="Grigoriev I.V."/>
            <person name="O'Malley M.A."/>
        </authorList>
    </citation>
    <scope>NUCLEOTIDE SEQUENCE [LARGE SCALE GENOMIC DNA]</scope>
    <source>
        <strain evidence="7">finn</strain>
    </source>
</reference>
<dbReference type="PANTHER" id="PTHR12400">
    <property type="entry name" value="INOSITOL POLYPHOSPHATE KINASE"/>
    <property type="match status" value="1"/>
</dbReference>
<dbReference type="GO" id="GO:0005737">
    <property type="term" value="C:cytoplasm"/>
    <property type="evidence" value="ECO:0007669"/>
    <property type="project" value="TreeGrafter"/>
</dbReference>
<name>A0A1Y1VP99_9FUNG</name>
<evidence type="ECO:0000256" key="2">
    <source>
        <dbReference type="ARBA" id="ARBA00022679"/>
    </source>
</evidence>
<keyword evidence="2 4" id="KW-0808">Transferase</keyword>
<comment type="similarity">
    <text evidence="1 4">Belongs to the inositol phosphokinase (IPK) family.</text>
</comment>